<gene>
    <name evidence="2" type="ORF">DYB37_010397</name>
</gene>
<dbReference type="GO" id="GO:0006801">
    <property type="term" value="P:superoxide metabolic process"/>
    <property type="evidence" value="ECO:0007669"/>
    <property type="project" value="InterPro"/>
</dbReference>
<name>A0A418EF20_APHAT</name>
<feature type="compositionally biased region" description="Basic and acidic residues" evidence="1">
    <location>
        <begin position="831"/>
        <end position="858"/>
    </location>
</feature>
<dbReference type="InterPro" id="IPR036423">
    <property type="entry name" value="SOD-like_Cu/Zn_dom_sf"/>
</dbReference>
<protein>
    <submittedName>
        <fullName evidence="2">Uncharacterized protein</fullName>
    </submittedName>
</protein>
<sequence>MSIQPPPVPTTGTATYVFDPWMTGGVSGSIITDVGAVSTSIKADLDLTDADWAALTAFDGNCTSVAVTDFAWHIHTQWNNNENHSSGLTNDCAIANTANHFDPNFACGPNSDNIKSPQCANKTYGCNATLYANNPDVCEKGDLSGKLGKMKAVNGKIAATWIDKGNYPTVAEHKITWNIVLHAVCGTATPRFVCAKIDTLSMDNNTSSITTVRPTPAALSWEPPLESFLSVLEVFAEHGYQLFHSPEAVYADFRSSGIFRRSGVDATSASTSRLHQREALFDVALSHGLSSVIAVYVLAPQDDSNPTSSFLLQEPVAVQSWVRSHVDRARGAKSPEELQATLRQLRGLRHIVHALVERLQRGHEATPSSFHASTESWNMIPSGDDGSMAYLSSLQDELTSVERLAEFTLWLHRHLDDSSTLNVSTPSAMLRTIVASAGLVDLLPLPADVSHLFAHFHGRVDSLTFGAIMLFLTLQTHQPRALLSWDALQSFALDAAAPALHLPRAHAAHVLALWAIDHASYDRSSSFLHSAVAILCRSPPEYMDPDILIAVLDVLLQLNQPDLAHSMLTSNDEEADDLTHLLLVVDTYLRLDAWPLAWLAARRAPRHIAATMPRLVAFHQSRGNLRDVLLSMTWTPAEMAIWKHLHLPPADLALLHLYGHRGEFHQASAVMPATDNAAWLRQHHDLLLRTVARDAPEVDVHVPHAAGKDHHSKKEYHPSPPRPSIAATAATTLWPKPSKDQYEVFFNPPTLPTNAAIISSGNEKLPSAFSLHVKKPVSTPHAGSVSPGQPPRPLAASTEDSSEVVLPYQWLSTDLTRGPHSSSASKVKRANAYDEQGKSLEPAARDSKSPPRTPHHEAQSSLPARRNPVRDVRKKH</sequence>
<dbReference type="GO" id="GO:0046872">
    <property type="term" value="F:metal ion binding"/>
    <property type="evidence" value="ECO:0007669"/>
    <property type="project" value="InterPro"/>
</dbReference>
<dbReference type="Gene3D" id="2.60.40.200">
    <property type="entry name" value="Superoxide dismutase, copper/zinc binding domain"/>
    <property type="match status" value="1"/>
</dbReference>
<feature type="region of interest" description="Disordered" evidence="1">
    <location>
        <begin position="703"/>
        <end position="725"/>
    </location>
</feature>
<dbReference type="AlphaFoldDB" id="A0A418EF20"/>
<dbReference type="EMBL" id="QUTH01004788">
    <property type="protein sequence ID" value="RHZ12183.1"/>
    <property type="molecule type" value="Genomic_DNA"/>
</dbReference>
<proteinExistence type="predicted"/>
<accession>A0A418EF20</accession>
<evidence type="ECO:0000313" key="2">
    <source>
        <dbReference type="EMBL" id="RHZ12183.1"/>
    </source>
</evidence>
<feature type="compositionally biased region" description="Polar residues" evidence="1">
    <location>
        <begin position="814"/>
        <end position="825"/>
    </location>
</feature>
<reference evidence="2 3" key="1">
    <citation type="submission" date="2018-08" db="EMBL/GenBank/DDBJ databases">
        <title>Aphanomyces genome sequencing and annotation.</title>
        <authorList>
            <person name="Minardi D."/>
            <person name="Oidtmann B."/>
            <person name="Van Der Giezen M."/>
            <person name="Studholme D.J."/>
        </authorList>
    </citation>
    <scope>NUCLEOTIDE SEQUENCE [LARGE SCALE GENOMIC DNA]</scope>
    <source>
        <strain evidence="2 3">Da</strain>
    </source>
</reference>
<feature type="region of interest" description="Disordered" evidence="1">
    <location>
        <begin position="777"/>
        <end position="802"/>
    </location>
</feature>
<evidence type="ECO:0000256" key="1">
    <source>
        <dbReference type="SAM" id="MobiDB-lite"/>
    </source>
</evidence>
<dbReference type="Proteomes" id="UP000285430">
    <property type="component" value="Unassembled WGS sequence"/>
</dbReference>
<dbReference type="VEuPathDB" id="FungiDB:H257_17918"/>
<comment type="caution">
    <text evidence="2">The sequence shown here is derived from an EMBL/GenBank/DDBJ whole genome shotgun (WGS) entry which is preliminary data.</text>
</comment>
<dbReference type="VEuPathDB" id="FungiDB:H257_17917"/>
<organism evidence="2 3">
    <name type="scientific">Aphanomyces astaci</name>
    <name type="common">Crayfish plague agent</name>
    <dbReference type="NCBI Taxonomy" id="112090"/>
    <lineage>
        <taxon>Eukaryota</taxon>
        <taxon>Sar</taxon>
        <taxon>Stramenopiles</taxon>
        <taxon>Oomycota</taxon>
        <taxon>Saprolegniomycetes</taxon>
        <taxon>Saprolegniales</taxon>
        <taxon>Verrucalvaceae</taxon>
        <taxon>Aphanomyces</taxon>
    </lineage>
</organism>
<feature type="region of interest" description="Disordered" evidence="1">
    <location>
        <begin position="814"/>
        <end position="876"/>
    </location>
</feature>
<evidence type="ECO:0000313" key="3">
    <source>
        <dbReference type="Proteomes" id="UP000285430"/>
    </source>
</evidence>